<comment type="caution">
    <text evidence="5">The sequence shown here is derived from an EMBL/GenBank/DDBJ whole genome shotgun (WGS) entry which is preliminary data.</text>
</comment>
<dbReference type="STRING" id="1658765.Msub_13116"/>
<reference evidence="5 6" key="1">
    <citation type="submission" date="2015-06" db="EMBL/GenBank/DDBJ databases">
        <title>Marinobacter subterrani, a genetically tractable neutrophilic iron-oxidizing strain isolated from the Soudan Iron Mine.</title>
        <authorList>
            <person name="Bonis B.M."/>
            <person name="Gralnick J.A."/>
        </authorList>
    </citation>
    <scope>NUCLEOTIDE SEQUENCE [LARGE SCALE GENOMIC DNA]</scope>
    <source>
        <strain evidence="5 6">JG233</strain>
    </source>
</reference>
<dbReference type="PATRIC" id="fig|1658765.3.peg.3147"/>
<evidence type="ECO:0000256" key="4">
    <source>
        <dbReference type="ARBA" id="ARBA00037106"/>
    </source>
</evidence>
<dbReference type="NCBIfam" id="TIGR02606">
    <property type="entry name" value="antidote_CC2985"/>
    <property type="match status" value="1"/>
</dbReference>
<dbReference type="Gene3D" id="6.10.10.120">
    <property type="entry name" value="Antitoxin ParD1-like"/>
    <property type="match status" value="1"/>
</dbReference>
<dbReference type="CDD" id="cd22231">
    <property type="entry name" value="RHH_NikR_HicB-like"/>
    <property type="match status" value="1"/>
</dbReference>
<dbReference type="InterPro" id="IPR022789">
    <property type="entry name" value="ParD"/>
</dbReference>
<evidence type="ECO:0000313" key="5">
    <source>
        <dbReference type="EMBL" id="KMQ76902.1"/>
    </source>
</evidence>
<dbReference type="Pfam" id="PF03693">
    <property type="entry name" value="ParD_antitoxin"/>
    <property type="match status" value="1"/>
</dbReference>
<dbReference type="PANTHER" id="PTHR36582:SF2">
    <property type="entry name" value="ANTITOXIN PARD"/>
    <property type="match status" value="1"/>
</dbReference>
<dbReference type="RefSeq" id="WP_012140687.1">
    <property type="nucleotide sequence ID" value="NZ_JADQCF010000056.1"/>
</dbReference>
<dbReference type="InterPro" id="IPR038296">
    <property type="entry name" value="ParD_sf"/>
</dbReference>
<protein>
    <recommendedName>
        <fullName evidence="2">Antitoxin ParD</fullName>
    </recommendedName>
</protein>
<comment type="function">
    <text evidence="4">Antitoxin component of a type II toxin-antitoxin (TA) system. Neutralizes the effect of toxin ParE.</text>
</comment>
<evidence type="ECO:0000256" key="1">
    <source>
        <dbReference type="ARBA" id="ARBA00008580"/>
    </source>
</evidence>
<dbReference type="GO" id="GO:0006355">
    <property type="term" value="P:regulation of DNA-templated transcription"/>
    <property type="evidence" value="ECO:0007669"/>
    <property type="project" value="InterPro"/>
</dbReference>
<comment type="similarity">
    <text evidence="1">Belongs to the ParD antitoxin family.</text>
</comment>
<gene>
    <name evidence="5" type="ORF">Msub_13116</name>
</gene>
<evidence type="ECO:0000256" key="2">
    <source>
        <dbReference type="ARBA" id="ARBA00017940"/>
    </source>
</evidence>
<evidence type="ECO:0000256" key="3">
    <source>
        <dbReference type="ARBA" id="ARBA00022649"/>
    </source>
</evidence>
<accession>A0A0J7JFF7</accession>
<name>A0A0J7JFF7_9GAMM</name>
<dbReference type="AlphaFoldDB" id="A0A0J7JFF7"/>
<evidence type="ECO:0000313" key="6">
    <source>
        <dbReference type="Proteomes" id="UP000036102"/>
    </source>
</evidence>
<organism evidence="5 6">
    <name type="scientific">Marinobacter subterrani</name>
    <dbReference type="NCBI Taxonomy" id="1658765"/>
    <lineage>
        <taxon>Bacteria</taxon>
        <taxon>Pseudomonadati</taxon>
        <taxon>Pseudomonadota</taxon>
        <taxon>Gammaproteobacteria</taxon>
        <taxon>Pseudomonadales</taxon>
        <taxon>Marinobacteraceae</taxon>
        <taxon>Marinobacter</taxon>
    </lineage>
</organism>
<dbReference type="EMBL" id="LFBU01000001">
    <property type="protein sequence ID" value="KMQ76902.1"/>
    <property type="molecule type" value="Genomic_DNA"/>
</dbReference>
<dbReference type="InterPro" id="IPR010985">
    <property type="entry name" value="Ribbon_hlx_hlx"/>
</dbReference>
<keyword evidence="6" id="KW-1185">Reference proteome</keyword>
<dbReference type="PANTHER" id="PTHR36582">
    <property type="entry name" value="ANTITOXIN PARD"/>
    <property type="match status" value="1"/>
</dbReference>
<proteinExistence type="inferred from homology"/>
<dbReference type="OrthoDB" id="9815501at2"/>
<dbReference type="Proteomes" id="UP000036102">
    <property type="component" value="Unassembled WGS sequence"/>
</dbReference>
<dbReference type="SUPFAM" id="SSF47598">
    <property type="entry name" value="Ribbon-helix-helix"/>
    <property type="match status" value="1"/>
</dbReference>
<keyword evidence="3" id="KW-1277">Toxin-antitoxin system</keyword>
<sequence length="79" mass="9106">MQKNTSITLGQHFDAFIAEQLKNGRYSSTSEVVRAALRLLEESETRLTTLRKLLKEGEDSGFEDYSYDSFIRELDNEGR</sequence>